<dbReference type="EMBL" id="BOQL01000038">
    <property type="protein sequence ID" value="GIM71950.1"/>
    <property type="molecule type" value="Genomic_DNA"/>
</dbReference>
<protein>
    <recommendedName>
        <fullName evidence="2">Anti-sigma factor antagonist</fullName>
    </recommendedName>
</protein>
<dbReference type="Proteomes" id="UP000681340">
    <property type="component" value="Unassembled WGS sequence"/>
</dbReference>
<accession>A0A919VQL6</accession>
<dbReference type="GO" id="GO:0043856">
    <property type="term" value="F:anti-sigma factor antagonist activity"/>
    <property type="evidence" value="ECO:0007669"/>
    <property type="project" value="InterPro"/>
</dbReference>
<dbReference type="PROSITE" id="PS50801">
    <property type="entry name" value="STAS"/>
    <property type="match status" value="1"/>
</dbReference>
<dbReference type="SUPFAM" id="SSF52091">
    <property type="entry name" value="SpoIIaa-like"/>
    <property type="match status" value="1"/>
</dbReference>
<organism evidence="4 5">
    <name type="scientific">Actinoplanes auranticolor</name>
    <dbReference type="NCBI Taxonomy" id="47988"/>
    <lineage>
        <taxon>Bacteria</taxon>
        <taxon>Bacillati</taxon>
        <taxon>Actinomycetota</taxon>
        <taxon>Actinomycetes</taxon>
        <taxon>Micromonosporales</taxon>
        <taxon>Micromonosporaceae</taxon>
        <taxon>Actinoplanes</taxon>
    </lineage>
</organism>
<dbReference type="Pfam" id="PF01740">
    <property type="entry name" value="STAS"/>
    <property type="match status" value="1"/>
</dbReference>
<evidence type="ECO:0000259" key="3">
    <source>
        <dbReference type="PROSITE" id="PS50801"/>
    </source>
</evidence>
<keyword evidence="5" id="KW-1185">Reference proteome</keyword>
<evidence type="ECO:0000256" key="1">
    <source>
        <dbReference type="ARBA" id="ARBA00009013"/>
    </source>
</evidence>
<feature type="domain" description="STAS" evidence="3">
    <location>
        <begin position="79"/>
        <end position="187"/>
    </location>
</feature>
<comment type="caution">
    <text evidence="4">The sequence shown here is derived from an EMBL/GenBank/DDBJ whole genome shotgun (WGS) entry which is preliminary data.</text>
</comment>
<dbReference type="InterPro" id="IPR003658">
    <property type="entry name" value="Anti-sigma_ant"/>
</dbReference>
<evidence type="ECO:0000313" key="4">
    <source>
        <dbReference type="EMBL" id="GIM71950.1"/>
    </source>
</evidence>
<dbReference type="PANTHER" id="PTHR33495:SF2">
    <property type="entry name" value="ANTI-SIGMA FACTOR ANTAGONIST TM_1081-RELATED"/>
    <property type="match status" value="1"/>
</dbReference>
<dbReference type="InterPro" id="IPR002645">
    <property type="entry name" value="STAS_dom"/>
</dbReference>
<dbReference type="AlphaFoldDB" id="A0A919VQL6"/>
<gene>
    <name evidence="4" type="ORF">Aau02nite_48530</name>
</gene>
<dbReference type="Gene3D" id="3.30.750.24">
    <property type="entry name" value="STAS domain"/>
    <property type="match status" value="1"/>
</dbReference>
<dbReference type="NCBIfam" id="TIGR00377">
    <property type="entry name" value="ant_ant_sig"/>
    <property type="match status" value="1"/>
</dbReference>
<reference evidence="4" key="1">
    <citation type="submission" date="2021-03" db="EMBL/GenBank/DDBJ databases">
        <title>Whole genome shotgun sequence of Actinoplanes auranticolor NBRC 12245.</title>
        <authorList>
            <person name="Komaki H."/>
            <person name="Tamura T."/>
        </authorList>
    </citation>
    <scope>NUCLEOTIDE SEQUENCE</scope>
    <source>
        <strain evidence="4">NBRC 12245</strain>
    </source>
</reference>
<evidence type="ECO:0000313" key="5">
    <source>
        <dbReference type="Proteomes" id="UP000681340"/>
    </source>
</evidence>
<comment type="similarity">
    <text evidence="1 2">Belongs to the anti-sigma-factor antagonist family.</text>
</comment>
<proteinExistence type="inferred from homology"/>
<dbReference type="InterPro" id="IPR036513">
    <property type="entry name" value="STAS_dom_sf"/>
</dbReference>
<evidence type="ECO:0000256" key="2">
    <source>
        <dbReference type="RuleBase" id="RU003749"/>
    </source>
</evidence>
<sequence length="195" mass="20874">MTAVPRTSRTAVLICDQCGSEETTPEMTRDNDVVWPLIASHGWTGSPFATGAHRCPRCSITVARPADTVRDAPAPAHGASYDIREHDDAVVITPLTDVDAGLAEVLRDGLMAAAGRYAHVVVDLRAVHFIDSSGLGLLVRARQEARSHGGTVSLAAPSRFVLTVLHTMRLDVAFPHFPDQETALRHIRTAGAQAP</sequence>
<dbReference type="PANTHER" id="PTHR33495">
    <property type="entry name" value="ANTI-SIGMA FACTOR ANTAGONIST TM_1081-RELATED-RELATED"/>
    <property type="match status" value="1"/>
</dbReference>
<dbReference type="CDD" id="cd07043">
    <property type="entry name" value="STAS_anti-anti-sigma_factors"/>
    <property type="match status" value="1"/>
</dbReference>
<name>A0A919VQL6_9ACTN</name>